<dbReference type="InParanoid" id="A0A1E7EM79"/>
<protein>
    <submittedName>
        <fullName evidence="3">Uncharacterized protein</fullName>
    </submittedName>
</protein>
<reference evidence="3 4" key="1">
    <citation type="submission" date="2016-09" db="EMBL/GenBank/DDBJ databases">
        <title>Extensive genetic diversity and differential bi-allelic expression allows diatom success in the polar Southern Ocean.</title>
        <authorList>
            <consortium name="DOE Joint Genome Institute"/>
            <person name="Mock T."/>
            <person name="Otillar R.P."/>
            <person name="Strauss J."/>
            <person name="Dupont C."/>
            <person name="Frickenhaus S."/>
            <person name="Maumus F."/>
            <person name="Mcmullan M."/>
            <person name="Sanges R."/>
            <person name="Schmutz J."/>
            <person name="Toseland A."/>
            <person name="Valas R."/>
            <person name="Veluchamy A."/>
            <person name="Ward B.J."/>
            <person name="Allen A."/>
            <person name="Barry K."/>
            <person name="Falciatore A."/>
            <person name="Ferrante M."/>
            <person name="Fortunato A.E."/>
            <person name="Gloeckner G."/>
            <person name="Gruber A."/>
            <person name="Hipkin R."/>
            <person name="Janech M."/>
            <person name="Kroth P."/>
            <person name="Leese F."/>
            <person name="Lindquist E."/>
            <person name="Lyon B.R."/>
            <person name="Martin J."/>
            <person name="Mayer C."/>
            <person name="Parker M."/>
            <person name="Quesneville H."/>
            <person name="Raymond J."/>
            <person name="Uhlig C."/>
            <person name="Valentin K.U."/>
            <person name="Worden A.Z."/>
            <person name="Armbrust E.V."/>
            <person name="Bowler C."/>
            <person name="Green B."/>
            <person name="Moulton V."/>
            <person name="Van Oosterhout C."/>
            <person name="Grigoriev I."/>
        </authorList>
    </citation>
    <scope>NUCLEOTIDE SEQUENCE [LARGE SCALE GENOMIC DNA]</scope>
    <source>
        <strain evidence="3 4">CCMP1102</strain>
    </source>
</reference>
<dbReference type="OrthoDB" id="10596684at2759"/>
<proteinExistence type="predicted"/>
<dbReference type="AlphaFoldDB" id="A0A1E7EM79"/>
<gene>
    <name evidence="3" type="ORF">FRACYDRAFT_252141</name>
</gene>
<feature type="chain" id="PRO_5009192006" evidence="2">
    <location>
        <begin position="27"/>
        <end position="146"/>
    </location>
</feature>
<accession>A0A1E7EM79</accession>
<name>A0A1E7EM79_9STRA</name>
<dbReference type="Proteomes" id="UP000095751">
    <property type="component" value="Unassembled WGS sequence"/>
</dbReference>
<keyword evidence="2" id="KW-0732">Signal</keyword>
<organism evidence="3 4">
    <name type="scientific">Fragilariopsis cylindrus CCMP1102</name>
    <dbReference type="NCBI Taxonomy" id="635003"/>
    <lineage>
        <taxon>Eukaryota</taxon>
        <taxon>Sar</taxon>
        <taxon>Stramenopiles</taxon>
        <taxon>Ochrophyta</taxon>
        <taxon>Bacillariophyta</taxon>
        <taxon>Bacillariophyceae</taxon>
        <taxon>Bacillariophycidae</taxon>
        <taxon>Bacillariales</taxon>
        <taxon>Bacillariaceae</taxon>
        <taxon>Fragilariopsis</taxon>
    </lineage>
</organism>
<feature type="signal peptide" evidence="2">
    <location>
        <begin position="1"/>
        <end position="26"/>
    </location>
</feature>
<feature type="region of interest" description="Disordered" evidence="1">
    <location>
        <begin position="123"/>
        <end position="146"/>
    </location>
</feature>
<evidence type="ECO:0000256" key="2">
    <source>
        <dbReference type="SAM" id="SignalP"/>
    </source>
</evidence>
<feature type="compositionally biased region" description="Basic and acidic residues" evidence="1">
    <location>
        <begin position="83"/>
        <end position="109"/>
    </location>
</feature>
<evidence type="ECO:0000313" key="3">
    <source>
        <dbReference type="EMBL" id="OEU07039.1"/>
    </source>
</evidence>
<evidence type="ECO:0000256" key="1">
    <source>
        <dbReference type="SAM" id="MobiDB-lite"/>
    </source>
</evidence>
<dbReference type="EMBL" id="KV784392">
    <property type="protein sequence ID" value="OEU07039.1"/>
    <property type="molecule type" value="Genomic_DNA"/>
</dbReference>
<evidence type="ECO:0000313" key="4">
    <source>
        <dbReference type="Proteomes" id="UP000095751"/>
    </source>
</evidence>
<keyword evidence="4" id="KW-1185">Reference proteome</keyword>
<dbReference type="KEGG" id="fcy:FRACYDRAFT_252141"/>
<feature type="region of interest" description="Disordered" evidence="1">
    <location>
        <begin position="73"/>
        <end position="109"/>
    </location>
</feature>
<sequence length="146" mass="16814">MMMKMNTNNAIFAMLIVAVCSVVVNGFQQQRVQFPMTTIRTTTGDESNTTPRRTSTAVYGIFDKMVKNMESGYAGGEESPYAKIKEKDKQKEVNQKKRSDDRRNKGYTELKDVKEKSFVKLKYGNKGDKEEEEPKEEKKKKLFGMF</sequence>